<sequence>MLRFGTGFLACWVVLALLASLHVPQATSGVCVVLGPVFFGLGVAFLLYGAGYHLAINLGYWREVREDEHEGQAVLSGRKRFDRTKKLPLGMPGPKEVTPEDETGVFDDLD</sequence>
<protein>
    <submittedName>
        <fullName evidence="3">Uncharacterized protein</fullName>
    </submittedName>
</protein>
<feature type="region of interest" description="Disordered" evidence="1">
    <location>
        <begin position="84"/>
        <end position="110"/>
    </location>
</feature>
<dbReference type="Proteomes" id="UP001374893">
    <property type="component" value="Chromosome"/>
</dbReference>
<evidence type="ECO:0000313" key="4">
    <source>
        <dbReference type="Proteomes" id="UP001374893"/>
    </source>
</evidence>
<evidence type="ECO:0000256" key="1">
    <source>
        <dbReference type="SAM" id="MobiDB-lite"/>
    </source>
</evidence>
<name>A0ABM7RCW8_9BACT</name>
<reference evidence="3 4" key="1">
    <citation type="submission" date="2021-06" db="EMBL/GenBank/DDBJ databases">
        <title>Complete genome of Haloferula helveola possessing various polysaccharide degrading enzymes.</title>
        <authorList>
            <person name="Takami H."/>
            <person name="Huang C."/>
            <person name="Hamasaki K."/>
        </authorList>
    </citation>
    <scope>NUCLEOTIDE SEQUENCE [LARGE SCALE GENOMIC DNA]</scope>
    <source>
        <strain evidence="3 4">CN-1</strain>
    </source>
</reference>
<keyword evidence="2" id="KW-1133">Transmembrane helix</keyword>
<keyword evidence="2" id="KW-0812">Transmembrane</keyword>
<keyword evidence="4" id="KW-1185">Reference proteome</keyword>
<keyword evidence="2" id="KW-0472">Membrane</keyword>
<gene>
    <name evidence="3" type="ORF">HAHE_14070</name>
</gene>
<organism evidence="3 4">
    <name type="scientific">Haloferula helveola</name>
    <dbReference type="NCBI Taxonomy" id="490095"/>
    <lineage>
        <taxon>Bacteria</taxon>
        <taxon>Pseudomonadati</taxon>
        <taxon>Verrucomicrobiota</taxon>
        <taxon>Verrucomicrobiia</taxon>
        <taxon>Verrucomicrobiales</taxon>
        <taxon>Verrucomicrobiaceae</taxon>
        <taxon>Haloferula</taxon>
    </lineage>
</organism>
<evidence type="ECO:0000256" key="2">
    <source>
        <dbReference type="SAM" id="Phobius"/>
    </source>
</evidence>
<proteinExistence type="predicted"/>
<dbReference type="EMBL" id="AP024702">
    <property type="protein sequence ID" value="BCX47499.1"/>
    <property type="molecule type" value="Genomic_DNA"/>
</dbReference>
<evidence type="ECO:0000313" key="3">
    <source>
        <dbReference type="EMBL" id="BCX47499.1"/>
    </source>
</evidence>
<feature type="transmembrane region" description="Helical" evidence="2">
    <location>
        <begin position="38"/>
        <end position="60"/>
    </location>
</feature>
<accession>A0ABM7RCW8</accession>
<feature type="compositionally biased region" description="Acidic residues" evidence="1">
    <location>
        <begin position="99"/>
        <end position="110"/>
    </location>
</feature>